<sequence length="62" mass="7328">MLQAKQEVHQLLDRLPENISFDDIQYHIYVRQKISQGLDDVEEGHTISAEEFDKRMSGWLEP</sequence>
<gene>
    <name evidence="1" type="ORF">BECKDK2373C_GA0170839_11149</name>
</gene>
<protein>
    <recommendedName>
        <fullName evidence="2">Addiction module component</fullName>
    </recommendedName>
</protein>
<dbReference type="EMBL" id="CAADEY010000114">
    <property type="protein sequence ID" value="VFJ64093.1"/>
    <property type="molecule type" value="Genomic_DNA"/>
</dbReference>
<name>A0A450TBD3_9GAMM</name>
<evidence type="ECO:0008006" key="2">
    <source>
        <dbReference type="Google" id="ProtNLM"/>
    </source>
</evidence>
<organism evidence="1">
    <name type="scientific">Candidatus Kentrum sp. DK</name>
    <dbReference type="NCBI Taxonomy" id="2126562"/>
    <lineage>
        <taxon>Bacteria</taxon>
        <taxon>Pseudomonadati</taxon>
        <taxon>Pseudomonadota</taxon>
        <taxon>Gammaproteobacteria</taxon>
        <taxon>Candidatus Kentrum</taxon>
    </lineage>
</organism>
<reference evidence="1" key="1">
    <citation type="submission" date="2019-02" db="EMBL/GenBank/DDBJ databases">
        <authorList>
            <person name="Gruber-Vodicka R. H."/>
            <person name="Seah K. B. B."/>
        </authorList>
    </citation>
    <scope>NUCLEOTIDE SEQUENCE</scope>
    <source>
        <strain evidence="1">BECK_DK161</strain>
    </source>
</reference>
<proteinExistence type="predicted"/>
<accession>A0A450TBD3</accession>
<evidence type="ECO:0000313" key="1">
    <source>
        <dbReference type="EMBL" id="VFJ64093.1"/>
    </source>
</evidence>
<dbReference type="AlphaFoldDB" id="A0A450TBD3"/>